<keyword evidence="12" id="KW-0594">Phospholipid biosynthesis</keyword>
<evidence type="ECO:0000256" key="7">
    <source>
        <dbReference type="ARBA" id="ARBA00022679"/>
    </source>
</evidence>
<keyword evidence="11 17" id="KW-0472">Membrane</keyword>
<evidence type="ECO:0000256" key="9">
    <source>
        <dbReference type="ARBA" id="ARBA00022989"/>
    </source>
</evidence>
<evidence type="ECO:0000256" key="4">
    <source>
        <dbReference type="ARBA" id="ARBA00013170"/>
    </source>
</evidence>
<dbReference type="Proteomes" id="UP000244896">
    <property type="component" value="Chromosome"/>
</dbReference>
<dbReference type="EMBL" id="CP023004">
    <property type="protein sequence ID" value="AWI07893.1"/>
    <property type="molecule type" value="Genomic_DNA"/>
</dbReference>
<comment type="subcellular location">
    <subcellularLocation>
        <location evidence="1">Membrane</location>
        <topology evidence="1">Multi-pass membrane protein</topology>
    </subcellularLocation>
</comment>
<evidence type="ECO:0000256" key="12">
    <source>
        <dbReference type="ARBA" id="ARBA00023209"/>
    </source>
</evidence>
<evidence type="ECO:0000256" key="3">
    <source>
        <dbReference type="ARBA" id="ARBA00010441"/>
    </source>
</evidence>
<keyword evidence="6" id="KW-0444">Lipid biosynthesis</keyword>
<keyword evidence="9 17" id="KW-1133">Transmembrane helix</keyword>
<feature type="transmembrane region" description="Helical" evidence="17">
    <location>
        <begin position="173"/>
        <end position="198"/>
    </location>
</feature>
<name>A0A2U8DZ36_9BACT</name>
<dbReference type="GO" id="GO:0046474">
    <property type="term" value="P:glycerophospholipid biosynthetic process"/>
    <property type="evidence" value="ECO:0007669"/>
    <property type="project" value="TreeGrafter"/>
</dbReference>
<gene>
    <name evidence="18" type="primary">pgsA</name>
    <name evidence="18" type="ORF">CKA38_00240</name>
</gene>
<dbReference type="Pfam" id="PF01066">
    <property type="entry name" value="CDP-OH_P_transf"/>
    <property type="match status" value="1"/>
</dbReference>
<evidence type="ECO:0000256" key="10">
    <source>
        <dbReference type="ARBA" id="ARBA00023098"/>
    </source>
</evidence>
<keyword evidence="8 17" id="KW-0812">Transmembrane</keyword>
<evidence type="ECO:0000256" key="11">
    <source>
        <dbReference type="ARBA" id="ARBA00023136"/>
    </source>
</evidence>
<evidence type="ECO:0000256" key="1">
    <source>
        <dbReference type="ARBA" id="ARBA00004141"/>
    </source>
</evidence>
<organism evidence="18 19">
    <name type="scientific">Ereboglobus luteus</name>
    <dbReference type="NCBI Taxonomy" id="1796921"/>
    <lineage>
        <taxon>Bacteria</taxon>
        <taxon>Pseudomonadati</taxon>
        <taxon>Verrucomicrobiota</taxon>
        <taxon>Opitutia</taxon>
        <taxon>Opitutales</taxon>
        <taxon>Opitutaceae</taxon>
        <taxon>Ereboglobus</taxon>
    </lineage>
</organism>
<evidence type="ECO:0000313" key="19">
    <source>
        <dbReference type="Proteomes" id="UP000244896"/>
    </source>
</evidence>
<comment type="similarity">
    <text evidence="3 16">Belongs to the CDP-alcohol phosphatidyltransferase class-I family.</text>
</comment>
<accession>A0A2U8DZ36</accession>
<keyword evidence="19" id="KW-1185">Reference proteome</keyword>
<evidence type="ECO:0000256" key="14">
    <source>
        <dbReference type="ARBA" id="ARBA00048586"/>
    </source>
</evidence>
<comment type="pathway">
    <text evidence="2">Phospholipid metabolism; phosphatidylglycerol biosynthesis; phosphatidylglycerol from CDP-diacylglycerol: step 1/2.</text>
</comment>
<dbReference type="PANTHER" id="PTHR14269:SF11">
    <property type="entry name" value="CDP-DIACYLGLYCEROL--GLYCEROL-3-PHOSPHATE 3-PHOSPHATIDYLTRANSFERASE"/>
    <property type="match status" value="1"/>
</dbReference>
<keyword evidence="7 16" id="KW-0808">Transferase</keyword>
<feature type="transmembrane region" description="Helical" evidence="17">
    <location>
        <begin position="69"/>
        <end position="88"/>
    </location>
</feature>
<dbReference type="OrthoDB" id="9796672at2"/>
<dbReference type="NCBIfam" id="TIGR00560">
    <property type="entry name" value="pgsA"/>
    <property type="match status" value="1"/>
</dbReference>
<dbReference type="PIRSF" id="PIRSF000847">
    <property type="entry name" value="Phos_ph_gly_syn"/>
    <property type="match status" value="1"/>
</dbReference>
<dbReference type="InterPro" id="IPR043130">
    <property type="entry name" value="CDP-OH_PTrfase_TM_dom"/>
</dbReference>
<dbReference type="InterPro" id="IPR048254">
    <property type="entry name" value="CDP_ALCOHOL_P_TRANSF_CS"/>
</dbReference>
<dbReference type="RefSeq" id="WP_108823701.1">
    <property type="nucleotide sequence ID" value="NZ_CP023004.1"/>
</dbReference>
<evidence type="ECO:0000256" key="8">
    <source>
        <dbReference type="ARBA" id="ARBA00022692"/>
    </source>
</evidence>
<dbReference type="GO" id="GO:0016020">
    <property type="term" value="C:membrane"/>
    <property type="evidence" value="ECO:0007669"/>
    <property type="project" value="UniProtKB-SubCell"/>
</dbReference>
<evidence type="ECO:0000256" key="6">
    <source>
        <dbReference type="ARBA" id="ARBA00022516"/>
    </source>
</evidence>
<dbReference type="GO" id="GO:0008444">
    <property type="term" value="F:CDP-diacylglycerol-glycerol-3-phosphate 3-phosphatidyltransferase activity"/>
    <property type="evidence" value="ECO:0007669"/>
    <property type="project" value="UniProtKB-UniRule"/>
</dbReference>
<proteinExistence type="inferred from homology"/>
<evidence type="ECO:0000256" key="2">
    <source>
        <dbReference type="ARBA" id="ARBA00005042"/>
    </source>
</evidence>
<dbReference type="AlphaFoldDB" id="A0A2U8DZ36"/>
<evidence type="ECO:0000256" key="5">
    <source>
        <dbReference type="ARBA" id="ARBA00014944"/>
    </source>
</evidence>
<evidence type="ECO:0000256" key="13">
    <source>
        <dbReference type="ARBA" id="ARBA00023264"/>
    </source>
</evidence>
<dbReference type="PANTHER" id="PTHR14269">
    <property type="entry name" value="CDP-DIACYLGLYCEROL--GLYCEROL-3-PHOSPHATE 3-PHOSPHATIDYLTRANSFERASE-RELATED"/>
    <property type="match status" value="1"/>
</dbReference>
<feature type="transmembrane region" description="Helical" evidence="17">
    <location>
        <begin position="140"/>
        <end position="161"/>
    </location>
</feature>
<protein>
    <recommendedName>
        <fullName evidence="5 15">CDP-diacylglycerol--glycerol-3-phosphate 3-phosphatidyltransferase</fullName>
        <ecNumber evidence="4 15">2.7.8.5</ecNumber>
    </recommendedName>
</protein>
<dbReference type="InterPro" id="IPR000462">
    <property type="entry name" value="CDP-OH_P_trans"/>
</dbReference>
<keyword evidence="13" id="KW-1208">Phospholipid metabolism</keyword>
<dbReference type="InterPro" id="IPR004570">
    <property type="entry name" value="Phosphatidylglycerol_P_synth"/>
</dbReference>
<keyword evidence="10" id="KW-0443">Lipid metabolism</keyword>
<feature type="transmembrane region" description="Helical" evidence="17">
    <location>
        <begin position="31"/>
        <end position="48"/>
    </location>
</feature>
<dbReference type="KEGG" id="elut:CKA38_00240"/>
<comment type="catalytic activity">
    <reaction evidence="14">
        <text>a CDP-1,2-diacyl-sn-glycerol + sn-glycerol 3-phosphate = a 1,2-diacyl-sn-glycero-3-phospho-(1'-sn-glycero-3'-phosphate) + CMP + H(+)</text>
        <dbReference type="Rhea" id="RHEA:12593"/>
        <dbReference type="ChEBI" id="CHEBI:15378"/>
        <dbReference type="ChEBI" id="CHEBI:57597"/>
        <dbReference type="ChEBI" id="CHEBI:58332"/>
        <dbReference type="ChEBI" id="CHEBI:60110"/>
        <dbReference type="ChEBI" id="CHEBI:60377"/>
        <dbReference type="EC" id="2.7.8.5"/>
    </reaction>
</comment>
<sequence>MKLNLPNIITLSRIPLMFVIIWLMFCSWRGSATIAFVLFIISAISDWFDGYLARKQNIVTNFGKFMDALTDKILVIGIMVALVAYYGIKQGSDRSHLVIFFLVLVMLTLCREFLVSGMRMVAASKGVVVAAERTGKIKTIVQLIAVAFMLLEPAIAIDWAHRMPVDISIYSDIINYTGLGLFVLATLLTVSSGVSYILKYRKVFEEGALKG</sequence>
<feature type="transmembrane region" description="Helical" evidence="17">
    <location>
        <begin position="7"/>
        <end position="25"/>
    </location>
</feature>
<evidence type="ECO:0000313" key="18">
    <source>
        <dbReference type="EMBL" id="AWI07893.1"/>
    </source>
</evidence>
<evidence type="ECO:0000256" key="16">
    <source>
        <dbReference type="RuleBase" id="RU003750"/>
    </source>
</evidence>
<reference evidence="18 19" key="1">
    <citation type="journal article" date="2018" name="Syst. Appl. Microbiol.">
        <title>Ereboglobus luteus gen. nov. sp. nov. from cockroach guts, and new insights into the oxygen relationship of the genera Opitutus and Didymococcus (Verrucomicrobia: Opitutaceae).</title>
        <authorList>
            <person name="Tegtmeier D."/>
            <person name="Belitz A."/>
            <person name="Radek R."/>
            <person name="Heimerl T."/>
            <person name="Brune A."/>
        </authorList>
    </citation>
    <scope>NUCLEOTIDE SEQUENCE [LARGE SCALE GENOMIC DNA]</scope>
    <source>
        <strain evidence="18 19">Ho45</strain>
    </source>
</reference>
<dbReference type="Gene3D" id="1.20.120.1760">
    <property type="match status" value="1"/>
</dbReference>
<evidence type="ECO:0000256" key="17">
    <source>
        <dbReference type="SAM" id="Phobius"/>
    </source>
</evidence>
<evidence type="ECO:0000256" key="15">
    <source>
        <dbReference type="NCBIfam" id="TIGR00560"/>
    </source>
</evidence>
<feature type="transmembrane region" description="Helical" evidence="17">
    <location>
        <begin position="94"/>
        <end position="114"/>
    </location>
</feature>
<dbReference type="PROSITE" id="PS00379">
    <property type="entry name" value="CDP_ALCOHOL_P_TRANSF"/>
    <property type="match status" value="1"/>
</dbReference>
<dbReference type="EC" id="2.7.8.5" evidence="4 15"/>
<dbReference type="InterPro" id="IPR050324">
    <property type="entry name" value="CDP-alcohol_PTase-I"/>
</dbReference>